<proteinExistence type="predicted"/>
<reference evidence="1 2" key="1">
    <citation type="submission" date="2020-04" db="EMBL/GenBank/DDBJ databases">
        <title>MicrobeNet Type strains.</title>
        <authorList>
            <person name="Nicholson A.C."/>
        </authorList>
    </citation>
    <scope>NUCLEOTIDE SEQUENCE [LARGE SCALE GENOMIC DNA]</scope>
    <source>
        <strain evidence="1 2">ATCC 23612</strain>
    </source>
</reference>
<keyword evidence="2" id="KW-1185">Reference proteome</keyword>
<organism evidence="1 2">
    <name type="scientific">Nocardiopsis alborubida</name>
    <dbReference type="NCBI Taxonomy" id="146802"/>
    <lineage>
        <taxon>Bacteria</taxon>
        <taxon>Bacillati</taxon>
        <taxon>Actinomycetota</taxon>
        <taxon>Actinomycetes</taxon>
        <taxon>Streptosporangiales</taxon>
        <taxon>Nocardiopsidaceae</taxon>
        <taxon>Nocardiopsis</taxon>
    </lineage>
</organism>
<sequence>MSVPLKTHETQLLEAPSGVRVPIDRELVPLVLRLWSLGMNTRASCQNFGESLKGSGPGMPPGDPRWSAFYADRVWLKLRPAPAEHLITLLGADRDICIAMNEWGRAESWLCVRPVVPDVYGGPARTRDTHLFFPREHLDHVLEVLGRPESVPFRPYAVRSR</sequence>
<dbReference type="Proteomes" id="UP000553209">
    <property type="component" value="Unassembled WGS sequence"/>
</dbReference>
<dbReference type="RefSeq" id="WP_061081443.1">
    <property type="nucleotide sequence ID" value="NZ_JAAXPG010000034.1"/>
</dbReference>
<protein>
    <submittedName>
        <fullName evidence="1">Uncharacterized protein</fullName>
    </submittedName>
</protein>
<evidence type="ECO:0000313" key="2">
    <source>
        <dbReference type="Proteomes" id="UP000553209"/>
    </source>
</evidence>
<dbReference type="AlphaFoldDB" id="A0A7X6MH81"/>
<dbReference type="EMBL" id="JAAXPG010000034">
    <property type="protein sequence ID" value="NKZ01272.1"/>
    <property type="molecule type" value="Genomic_DNA"/>
</dbReference>
<gene>
    <name evidence="1" type="ORF">HGB44_26895</name>
</gene>
<accession>A0A7X6MH81</accession>
<name>A0A7X6MH81_9ACTN</name>
<evidence type="ECO:0000313" key="1">
    <source>
        <dbReference type="EMBL" id="NKZ01272.1"/>
    </source>
</evidence>
<comment type="caution">
    <text evidence="1">The sequence shown here is derived from an EMBL/GenBank/DDBJ whole genome shotgun (WGS) entry which is preliminary data.</text>
</comment>